<keyword evidence="2" id="KW-1185">Reference proteome</keyword>
<dbReference type="Pfam" id="PF13876">
    <property type="entry name" value="Phage_gp49_66"/>
    <property type="match status" value="1"/>
</dbReference>
<dbReference type="InterPro" id="IPR025915">
    <property type="entry name" value="Phage_gp49_66"/>
</dbReference>
<organism evidence="1 2">
    <name type="scientific">Agrobacterium phage OLIVR1</name>
    <dbReference type="NCBI Taxonomy" id="2723769"/>
    <lineage>
        <taxon>Viruses</taxon>
        <taxon>Duplodnaviria</taxon>
        <taxon>Heunggongvirae</taxon>
        <taxon>Uroviricota</taxon>
        <taxon>Caudoviricetes</taxon>
        <taxon>Schitoviridae</taxon>
        <taxon>Oliverunavirus</taxon>
        <taxon>Oliverunavirus OLIVR1</taxon>
    </lineage>
</organism>
<dbReference type="EMBL" id="MT234338">
    <property type="protein sequence ID" value="QIW87303.1"/>
    <property type="molecule type" value="Genomic_DNA"/>
</dbReference>
<evidence type="ECO:0000313" key="2">
    <source>
        <dbReference type="Proteomes" id="UP000671973"/>
    </source>
</evidence>
<protein>
    <submittedName>
        <fullName evidence="1">Putative structural protein</fullName>
    </submittedName>
</protein>
<reference evidence="1 2" key="1">
    <citation type="submission" date="2020-03" db="EMBL/GenBank/DDBJ databases">
        <authorList>
            <person name="Holtappels D."/>
            <person name="Bomans J.P.J."/>
            <person name="Lavigne R."/>
            <person name="Wagemans J."/>
        </authorList>
    </citation>
    <scope>NUCLEOTIDE SEQUENCE [LARGE SCALE GENOMIC DNA]</scope>
    <source>
        <strain evidence="1 2">OLIVR1</strain>
    </source>
</reference>
<dbReference type="Pfam" id="PF21825">
    <property type="entry name" value="crAss001_48"/>
    <property type="match status" value="1"/>
</dbReference>
<dbReference type="InterPro" id="IPR054052">
    <property type="entry name" value="Y16Q-like"/>
</dbReference>
<gene>
    <name evidence="1" type="ORF">Ab1vBOLIVR1_gp108c</name>
</gene>
<evidence type="ECO:0000313" key="1">
    <source>
        <dbReference type="EMBL" id="QIW87303.1"/>
    </source>
</evidence>
<sequence>MQPVTEKELISKAVAPRVTEVALLDNIKAEYCFNVLRVLEQGNIADPDNQIPLTPELGVLTFCVLVLKNGFTVTGQSACADPNNYNADIGNRLAYEDAKKKVWAFMGYSLREDLYRSSADTFVGQMQKEAAELEDKLDKAKMFTTTPTFSALDWEAQQLHRQQIVSMESYLTILKKRIDYSHNYVSNC</sequence>
<dbReference type="Proteomes" id="UP000671973">
    <property type="component" value="Segment"/>
</dbReference>
<accession>A0A858MRY2</accession>
<proteinExistence type="predicted"/>
<name>A0A858MRY2_9CAUD</name>